<dbReference type="Proteomes" id="UP000566819">
    <property type="component" value="Unassembled WGS sequence"/>
</dbReference>
<accession>A0A8H4W0N0</accession>
<gene>
    <name evidence="1" type="ORF">G7Y89_g8871</name>
</gene>
<protein>
    <recommendedName>
        <fullName evidence="3">BTB domain-containing protein</fullName>
    </recommendedName>
</protein>
<dbReference type="InterPro" id="IPR011333">
    <property type="entry name" value="SKP1/BTB/POZ_sf"/>
</dbReference>
<evidence type="ECO:0000313" key="2">
    <source>
        <dbReference type="Proteomes" id="UP000566819"/>
    </source>
</evidence>
<dbReference type="EMBL" id="JAAMPI010000698">
    <property type="protein sequence ID" value="KAF4629276.1"/>
    <property type="molecule type" value="Genomic_DNA"/>
</dbReference>
<evidence type="ECO:0008006" key="3">
    <source>
        <dbReference type="Google" id="ProtNLM"/>
    </source>
</evidence>
<dbReference type="Gene3D" id="3.30.710.10">
    <property type="entry name" value="Potassium Channel Kv1.1, Chain A"/>
    <property type="match status" value="1"/>
</dbReference>
<sequence>MEAEFKSLSKIAIYQSTCDIRKDLHEDLPISSAVCDAIEQRRTGLISVGLTALKTYVAMYQGPIQVCLSSEAGRPYACDATALGSLLKSLEATKLWPHPQVPYPGLSLEILLYQIDGLKVISLCDYYNSNNHNIIFYGSSLSSTLHNSNSVSIERSLILLTNQLGLHQNIWRIKMGVEHVTVDPDGDLTLILTYPVEPKENEKTEDAVKGISTAGVAATSTVPSAVSESPAMYADGFEAKEPIPARKAHFLVSSNAMTVASPVFKAMLRQNSFKEGHDLSLGSAKVELPDDDPSAFTIVANILHHRNRQVPKKVDLQTISAISLLVDKYQLLEAMELYLDLWLPELKKTLPTTFTENLFQWLSIAWVFRLSEEFSHLTKIAEWESDRNLSVETVLDLPIPRAVIGSASFRYNI</sequence>
<dbReference type="OrthoDB" id="5326346at2759"/>
<name>A0A8H4W0N0_9HELO</name>
<comment type="caution">
    <text evidence="1">The sequence shown here is derived from an EMBL/GenBank/DDBJ whole genome shotgun (WGS) entry which is preliminary data.</text>
</comment>
<reference evidence="1 2" key="1">
    <citation type="submission" date="2020-03" db="EMBL/GenBank/DDBJ databases">
        <title>Draft Genome Sequence of Cudoniella acicularis.</title>
        <authorList>
            <person name="Buettner E."/>
            <person name="Kellner H."/>
        </authorList>
    </citation>
    <scope>NUCLEOTIDE SEQUENCE [LARGE SCALE GENOMIC DNA]</scope>
    <source>
        <strain evidence="1 2">DSM 108380</strain>
    </source>
</reference>
<evidence type="ECO:0000313" key="1">
    <source>
        <dbReference type="EMBL" id="KAF4629276.1"/>
    </source>
</evidence>
<keyword evidence="2" id="KW-1185">Reference proteome</keyword>
<dbReference type="AlphaFoldDB" id="A0A8H4W0N0"/>
<organism evidence="1 2">
    <name type="scientific">Cudoniella acicularis</name>
    <dbReference type="NCBI Taxonomy" id="354080"/>
    <lineage>
        <taxon>Eukaryota</taxon>
        <taxon>Fungi</taxon>
        <taxon>Dikarya</taxon>
        <taxon>Ascomycota</taxon>
        <taxon>Pezizomycotina</taxon>
        <taxon>Leotiomycetes</taxon>
        <taxon>Helotiales</taxon>
        <taxon>Tricladiaceae</taxon>
        <taxon>Cudoniella</taxon>
    </lineage>
</organism>
<proteinExistence type="predicted"/>